<reference evidence="3" key="1">
    <citation type="journal article" date="2023" name="Mol. Phylogenet. Evol.">
        <title>Genome-scale phylogeny and comparative genomics of the fungal order Sordariales.</title>
        <authorList>
            <person name="Hensen N."/>
            <person name="Bonometti L."/>
            <person name="Westerberg I."/>
            <person name="Brannstrom I.O."/>
            <person name="Guillou S."/>
            <person name="Cros-Aarteil S."/>
            <person name="Calhoun S."/>
            <person name="Haridas S."/>
            <person name="Kuo A."/>
            <person name="Mondo S."/>
            <person name="Pangilinan J."/>
            <person name="Riley R."/>
            <person name="LaButti K."/>
            <person name="Andreopoulos B."/>
            <person name="Lipzen A."/>
            <person name="Chen C."/>
            <person name="Yan M."/>
            <person name="Daum C."/>
            <person name="Ng V."/>
            <person name="Clum A."/>
            <person name="Steindorff A."/>
            <person name="Ohm R.A."/>
            <person name="Martin F."/>
            <person name="Silar P."/>
            <person name="Natvig D.O."/>
            <person name="Lalanne C."/>
            <person name="Gautier V."/>
            <person name="Ament-Velasquez S.L."/>
            <person name="Kruys A."/>
            <person name="Hutchinson M.I."/>
            <person name="Powell A.J."/>
            <person name="Barry K."/>
            <person name="Miller A.N."/>
            <person name="Grigoriev I.V."/>
            <person name="Debuchy R."/>
            <person name="Gladieux P."/>
            <person name="Hiltunen Thoren M."/>
            <person name="Johannesson H."/>
        </authorList>
    </citation>
    <scope>NUCLEOTIDE SEQUENCE</scope>
    <source>
        <strain evidence="3">CBS 757.83</strain>
    </source>
</reference>
<dbReference type="Pfam" id="PF00004">
    <property type="entry name" value="AAA"/>
    <property type="match status" value="1"/>
</dbReference>
<feature type="region of interest" description="Disordered" evidence="1">
    <location>
        <begin position="384"/>
        <end position="461"/>
    </location>
</feature>
<dbReference type="Pfam" id="PF22942">
    <property type="entry name" value="DUF7025"/>
    <property type="match status" value="1"/>
</dbReference>
<evidence type="ECO:0000256" key="1">
    <source>
        <dbReference type="SAM" id="MobiDB-lite"/>
    </source>
</evidence>
<protein>
    <recommendedName>
        <fullName evidence="2">AAA+ ATPase domain-containing protein</fullName>
    </recommendedName>
</protein>
<feature type="compositionally biased region" description="Polar residues" evidence="1">
    <location>
        <begin position="58"/>
        <end position="67"/>
    </location>
</feature>
<proteinExistence type="predicted"/>
<dbReference type="SMART" id="SM00382">
    <property type="entry name" value="AAA"/>
    <property type="match status" value="1"/>
</dbReference>
<organism evidence="3 4">
    <name type="scientific">Parathielavia hyrcaniae</name>
    <dbReference type="NCBI Taxonomy" id="113614"/>
    <lineage>
        <taxon>Eukaryota</taxon>
        <taxon>Fungi</taxon>
        <taxon>Dikarya</taxon>
        <taxon>Ascomycota</taxon>
        <taxon>Pezizomycotina</taxon>
        <taxon>Sordariomycetes</taxon>
        <taxon>Sordariomycetidae</taxon>
        <taxon>Sordariales</taxon>
        <taxon>Chaetomiaceae</taxon>
        <taxon>Parathielavia</taxon>
    </lineage>
</organism>
<dbReference type="GO" id="GO:0016887">
    <property type="term" value="F:ATP hydrolysis activity"/>
    <property type="evidence" value="ECO:0007669"/>
    <property type="project" value="InterPro"/>
</dbReference>
<feature type="compositionally biased region" description="Acidic residues" evidence="1">
    <location>
        <begin position="428"/>
        <end position="452"/>
    </location>
</feature>
<comment type="caution">
    <text evidence="3">The sequence shown here is derived from an EMBL/GenBank/DDBJ whole genome shotgun (WGS) entry which is preliminary data.</text>
</comment>
<feature type="region of interest" description="Disordered" evidence="1">
    <location>
        <begin position="13"/>
        <end position="70"/>
    </location>
</feature>
<name>A0AAN6T4X9_9PEZI</name>
<dbReference type="EMBL" id="MU863627">
    <property type="protein sequence ID" value="KAK4104187.1"/>
    <property type="molecule type" value="Genomic_DNA"/>
</dbReference>
<feature type="compositionally biased region" description="Polar residues" evidence="1">
    <location>
        <begin position="18"/>
        <end position="28"/>
    </location>
</feature>
<dbReference type="PANTHER" id="PTHR46411:SF2">
    <property type="entry name" value="AAA+ ATPASE DOMAIN-CONTAINING PROTEIN"/>
    <property type="match status" value="1"/>
</dbReference>
<dbReference type="PANTHER" id="PTHR46411">
    <property type="entry name" value="FAMILY ATPASE, PUTATIVE-RELATED"/>
    <property type="match status" value="1"/>
</dbReference>
<evidence type="ECO:0000313" key="4">
    <source>
        <dbReference type="Proteomes" id="UP001305647"/>
    </source>
</evidence>
<gene>
    <name evidence="3" type="ORF">N658DRAFT_493685</name>
</gene>
<reference evidence="3" key="2">
    <citation type="submission" date="2023-05" db="EMBL/GenBank/DDBJ databases">
        <authorList>
            <consortium name="Lawrence Berkeley National Laboratory"/>
            <person name="Steindorff A."/>
            <person name="Hensen N."/>
            <person name="Bonometti L."/>
            <person name="Westerberg I."/>
            <person name="Brannstrom I.O."/>
            <person name="Guillou S."/>
            <person name="Cros-Aarteil S."/>
            <person name="Calhoun S."/>
            <person name="Haridas S."/>
            <person name="Kuo A."/>
            <person name="Mondo S."/>
            <person name="Pangilinan J."/>
            <person name="Riley R."/>
            <person name="Labutti K."/>
            <person name="Andreopoulos B."/>
            <person name="Lipzen A."/>
            <person name="Chen C."/>
            <person name="Yanf M."/>
            <person name="Daum C."/>
            <person name="Ng V."/>
            <person name="Clum A."/>
            <person name="Ohm R."/>
            <person name="Martin F."/>
            <person name="Silar P."/>
            <person name="Natvig D."/>
            <person name="Lalanne C."/>
            <person name="Gautier V."/>
            <person name="Ament-Velasquez S.L."/>
            <person name="Kruys A."/>
            <person name="Hutchinson M.I."/>
            <person name="Powell A.J."/>
            <person name="Barry K."/>
            <person name="Miller A.N."/>
            <person name="Grigoriev I.V."/>
            <person name="Debuchy R."/>
            <person name="Gladieux P."/>
            <person name="Thoren M.H."/>
            <person name="Johannesson H."/>
        </authorList>
    </citation>
    <scope>NUCLEOTIDE SEQUENCE</scope>
    <source>
        <strain evidence="3">CBS 757.83</strain>
    </source>
</reference>
<dbReference type="Proteomes" id="UP001305647">
    <property type="component" value="Unassembled WGS sequence"/>
</dbReference>
<feature type="domain" description="AAA+ ATPase" evidence="2">
    <location>
        <begin position="592"/>
        <end position="717"/>
    </location>
</feature>
<dbReference type="Gene3D" id="3.40.50.300">
    <property type="entry name" value="P-loop containing nucleotide triphosphate hydrolases"/>
    <property type="match status" value="1"/>
</dbReference>
<dbReference type="InterPro" id="IPR003593">
    <property type="entry name" value="AAA+_ATPase"/>
</dbReference>
<dbReference type="AlphaFoldDB" id="A0AAN6T4X9"/>
<dbReference type="SUPFAM" id="SSF52540">
    <property type="entry name" value="P-loop containing nucleoside triphosphate hydrolases"/>
    <property type="match status" value="1"/>
</dbReference>
<keyword evidence="4" id="KW-1185">Reference proteome</keyword>
<dbReference type="InterPro" id="IPR027417">
    <property type="entry name" value="P-loop_NTPase"/>
</dbReference>
<dbReference type="InterPro" id="IPR054289">
    <property type="entry name" value="DUF7025"/>
</dbReference>
<dbReference type="CDD" id="cd19481">
    <property type="entry name" value="RecA-like_protease"/>
    <property type="match status" value="1"/>
</dbReference>
<evidence type="ECO:0000259" key="2">
    <source>
        <dbReference type="SMART" id="SM00382"/>
    </source>
</evidence>
<dbReference type="GO" id="GO:0005524">
    <property type="term" value="F:ATP binding"/>
    <property type="evidence" value="ECO:0007669"/>
    <property type="project" value="InterPro"/>
</dbReference>
<evidence type="ECO:0000313" key="3">
    <source>
        <dbReference type="EMBL" id="KAK4104187.1"/>
    </source>
</evidence>
<accession>A0AAN6T4X9</accession>
<dbReference type="InterPro" id="IPR003959">
    <property type="entry name" value="ATPase_AAA_core"/>
</dbReference>
<sequence length="841" mass="94135">MSLADYQKAIPGVFKASASPTAATSGRTPVNGPGAEGPGNEDVQQSSNRDAQDKSAADTETQPTQSKKGFIDIIEFHKKNSDGGYDQQIIPTSRYLPKRAKHSTKTRKYEDHVLVLRRTVLQQREGATVLRVELEIQSRRLCKALRRIMRNCYEGTNLQTFPIKLAGPFAELFFYRNDIRDLAESGDVSSELRQDAKLLHDFILNNGLLKSILHDHERYTKKKQVAGDIVWTIYPPNHLAVLNVDGVQECWVVRNVLQLPTESGYVWEVTGLRVGCDGKQPGFFRQKCVVAAVTLGLHNITELPLIPVDQLPDWKRVKDVLAKRYSKLERTLGISLTSFKPQVYKGDAWETNMAGASYAPSKTPLREEKQMDERVVVDYTAFRESGSRRTHQQVGEPEDLYIQTKRRKGQPVVRARGVVAKTAAGSSDDSDDSDDSSDSDRDDFEDSDDDADANQLVGKGRRSKKADIEVNEFVEFKPIEATMGEVDDNTTRHTRTSSTTLDDLAQDAEQVLHISRDDFNLLFPALVPAFGLKSKDWRWVMADGLQDVVWNSTAFESLQYDEGTKNLVRALIRGHKRGLRTGFDDLIAGKGQGLVFLLHGEPGLGKTLTAESIADYLERPLYSISGGEVGTDVSSVEVRLSQIFELTKRWDAVSLLDEADVLLCKRSSAEMQRNAIVGVFLRKLEYFQGVLFLTTNRKDDFDEAFKSRIHVTISYPPLSNEAQSTIWQRLIENSKNVKLDGAWDGQVYTALGRLNLNGRTIKNILRTAVAYAYADGNALGLWHVVAMLKAEFHEIVEAEAVAVDDENLTEAERVKRADVLGGLAELRRLVQRDEKRSISSP</sequence>